<comment type="caution">
    <text evidence="3">The sequence shown here is derived from an EMBL/GenBank/DDBJ whole genome shotgun (WGS) entry which is preliminary data.</text>
</comment>
<dbReference type="InterPro" id="IPR002347">
    <property type="entry name" value="SDR_fam"/>
</dbReference>
<reference evidence="3" key="1">
    <citation type="submission" date="2022-07" db="EMBL/GenBank/DDBJ databases">
        <authorList>
            <person name="Trinca V."/>
            <person name="Uliana J.V.C."/>
            <person name="Torres T.T."/>
            <person name="Ward R.J."/>
            <person name="Monesi N."/>
        </authorList>
    </citation>
    <scope>NUCLEOTIDE SEQUENCE</scope>
    <source>
        <strain evidence="3">HSMRA1968</strain>
        <tissue evidence="3">Whole embryos</tissue>
    </source>
</reference>
<comment type="similarity">
    <text evidence="2">Belongs to the short-chain dehydrogenases/reductases (SDR) family.</text>
</comment>
<evidence type="ECO:0000256" key="2">
    <source>
        <dbReference type="RuleBase" id="RU000363"/>
    </source>
</evidence>
<accession>A0A9Q0SAB8</accession>
<dbReference type="PANTHER" id="PTHR43157:SF31">
    <property type="entry name" value="PHOSPHATIDYLINOSITOL-GLYCAN BIOSYNTHESIS CLASS F PROTEIN"/>
    <property type="match status" value="1"/>
</dbReference>
<keyword evidence="4" id="KW-1185">Reference proteome</keyword>
<dbReference type="GO" id="GO:0016491">
    <property type="term" value="F:oxidoreductase activity"/>
    <property type="evidence" value="ECO:0007669"/>
    <property type="project" value="UniProtKB-KW"/>
</dbReference>
<keyword evidence="1" id="KW-0560">Oxidoreductase</keyword>
<feature type="non-terminal residue" evidence="3">
    <location>
        <position position="1"/>
    </location>
</feature>
<dbReference type="PRINTS" id="PR00080">
    <property type="entry name" value="SDRFAMILY"/>
</dbReference>
<dbReference type="AlphaFoldDB" id="A0A9Q0SAB8"/>
<sequence>RLWSQGCQYEKDGVNITARRGGKLYLASRDLEKAERAREDIINQTNNSNVFVKKLDLASFESIHKFVKEFKENETELHILINNAGVAMIPERRITSDGLELHIGINHFGHFLLTNLLMEMIKNSAPARIITVSSLGHFLGTIDREDLQMEQSYFKWSAYFQSKLANILFTRELAKRLRGTNVTANSLHPGIVDTHIYDGFTDIDLIFFPKIIRKTPKSGAQTSIMLAVDPGVANVSGKYFSDCAIAIESIEAQNDELATWLWKESERITKSSF</sequence>
<protein>
    <submittedName>
        <fullName evidence="3">Retinol dehydrogenase 11</fullName>
    </submittedName>
</protein>
<dbReference type="PRINTS" id="PR00081">
    <property type="entry name" value="GDHRDH"/>
</dbReference>
<dbReference type="SUPFAM" id="SSF51735">
    <property type="entry name" value="NAD(P)-binding Rossmann-fold domains"/>
    <property type="match status" value="1"/>
</dbReference>
<dbReference type="Pfam" id="PF00106">
    <property type="entry name" value="adh_short"/>
    <property type="match status" value="1"/>
</dbReference>
<organism evidence="3 4">
    <name type="scientific">Pseudolycoriella hygida</name>
    <dbReference type="NCBI Taxonomy" id="35572"/>
    <lineage>
        <taxon>Eukaryota</taxon>
        <taxon>Metazoa</taxon>
        <taxon>Ecdysozoa</taxon>
        <taxon>Arthropoda</taxon>
        <taxon>Hexapoda</taxon>
        <taxon>Insecta</taxon>
        <taxon>Pterygota</taxon>
        <taxon>Neoptera</taxon>
        <taxon>Endopterygota</taxon>
        <taxon>Diptera</taxon>
        <taxon>Nematocera</taxon>
        <taxon>Sciaroidea</taxon>
        <taxon>Sciaridae</taxon>
        <taxon>Pseudolycoriella</taxon>
    </lineage>
</organism>
<evidence type="ECO:0000256" key="1">
    <source>
        <dbReference type="ARBA" id="ARBA00023002"/>
    </source>
</evidence>
<dbReference type="Proteomes" id="UP001151699">
    <property type="component" value="Chromosome A"/>
</dbReference>
<dbReference type="Gene3D" id="3.40.50.720">
    <property type="entry name" value="NAD(P)-binding Rossmann-like Domain"/>
    <property type="match status" value="1"/>
</dbReference>
<gene>
    <name evidence="3" type="primary">Rdh11_1</name>
    <name evidence="3" type="ORF">Bhyg_04833</name>
</gene>
<feature type="non-terminal residue" evidence="3">
    <location>
        <position position="273"/>
    </location>
</feature>
<dbReference type="PANTHER" id="PTHR43157">
    <property type="entry name" value="PHOSPHATIDYLINOSITOL-GLYCAN BIOSYNTHESIS CLASS F PROTEIN-RELATED"/>
    <property type="match status" value="1"/>
</dbReference>
<dbReference type="InterPro" id="IPR036291">
    <property type="entry name" value="NAD(P)-bd_dom_sf"/>
</dbReference>
<name>A0A9Q0SAB8_9DIPT</name>
<proteinExistence type="inferred from homology"/>
<evidence type="ECO:0000313" key="3">
    <source>
        <dbReference type="EMBL" id="KAJ6649595.1"/>
    </source>
</evidence>
<dbReference type="EMBL" id="WJQU01000001">
    <property type="protein sequence ID" value="KAJ6649595.1"/>
    <property type="molecule type" value="Genomic_DNA"/>
</dbReference>
<evidence type="ECO:0000313" key="4">
    <source>
        <dbReference type="Proteomes" id="UP001151699"/>
    </source>
</evidence>
<dbReference type="OrthoDB" id="191139at2759"/>